<dbReference type="EMBL" id="PXXK01000222">
    <property type="protein sequence ID" value="RFN48013.1"/>
    <property type="molecule type" value="Genomic_DNA"/>
</dbReference>
<dbReference type="AlphaFoldDB" id="A0A395MKW9"/>
<proteinExistence type="predicted"/>
<organism evidence="2 3">
    <name type="scientific">Fusarium flagelliforme</name>
    <dbReference type="NCBI Taxonomy" id="2675880"/>
    <lineage>
        <taxon>Eukaryota</taxon>
        <taxon>Fungi</taxon>
        <taxon>Dikarya</taxon>
        <taxon>Ascomycota</taxon>
        <taxon>Pezizomycotina</taxon>
        <taxon>Sordariomycetes</taxon>
        <taxon>Hypocreomycetidae</taxon>
        <taxon>Hypocreales</taxon>
        <taxon>Nectriaceae</taxon>
        <taxon>Fusarium</taxon>
        <taxon>Fusarium incarnatum-equiseti species complex</taxon>
    </lineage>
</organism>
<reference evidence="2 3" key="1">
    <citation type="journal article" date="2018" name="PLoS Pathog.">
        <title>Evolution of structural diversity of trichothecenes, a family of toxins produced by plant pathogenic and entomopathogenic fungi.</title>
        <authorList>
            <person name="Proctor R.H."/>
            <person name="McCormick S.P."/>
            <person name="Kim H.S."/>
            <person name="Cardoza R.E."/>
            <person name="Stanley A.M."/>
            <person name="Lindo L."/>
            <person name="Kelly A."/>
            <person name="Brown D.W."/>
            <person name="Lee T."/>
            <person name="Vaughan M.M."/>
            <person name="Alexander N.J."/>
            <person name="Busman M."/>
            <person name="Gutierrez S."/>
        </authorList>
    </citation>
    <scope>NUCLEOTIDE SEQUENCE [LARGE SCALE GENOMIC DNA]</scope>
    <source>
        <strain evidence="2 3">NRRL 13405</strain>
    </source>
</reference>
<dbReference type="SUPFAM" id="SSF81296">
    <property type="entry name" value="E set domains"/>
    <property type="match status" value="1"/>
</dbReference>
<protein>
    <recommendedName>
        <fullName evidence="1">LDB19 N-terminal domain-containing protein</fullName>
    </recommendedName>
</protein>
<evidence type="ECO:0000313" key="3">
    <source>
        <dbReference type="Proteomes" id="UP000265631"/>
    </source>
</evidence>
<dbReference type="InterPro" id="IPR014756">
    <property type="entry name" value="Ig_E-set"/>
</dbReference>
<name>A0A395MKW9_9HYPO</name>
<dbReference type="STRING" id="2594813.A0A395MKW9"/>
<dbReference type="Gene3D" id="2.60.40.640">
    <property type="match status" value="1"/>
</dbReference>
<dbReference type="OrthoDB" id="3832628at2759"/>
<dbReference type="Proteomes" id="UP000265631">
    <property type="component" value="Unassembled WGS sequence"/>
</dbReference>
<dbReference type="Pfam" id="PF13002">
    <property type="entry name" value="LDB19"/>
    <property type="match status" value="1"/>
</dbReference>
<dbReference type="InterPro" id="IPR014752">
    <property type="entry name" value="Arrestin-like_C"/>
</dbReference>
<accession>A0A395MKW9</accession>
<evidence type="ECO:0000259" key="1">
    <source>
        <dbReference type="Pfam" id="PF13002"/>
    </source>
</evidence>
<keyword evidence="3" id="KW-1185">Reference proteome</keyword>
<comment type="caution">
    <text evidence="2">The sequence shown here is derived from an EMBL/GenBank/DDBJ whole genome shotgun (WGS) entry which is preliminary data.</text>
</comment>
<dbReference type="InterPro" id="IPR024391">
    <property type="entry name" value="LDB19_N"/>
</dbReference>
<gene>
    <name evidence="2" type="ORF">FIE12Z_7736</name>
</gene>
<evidence type="ECO:0000313" key="2">
    <source>
        <dbReference type="EMBL" id="RFN48013.1"/>
    </source>
</evidence>
<feature type="domain" description="LDB19 N-terminal" evidence="1">
    <location>
        <begin position="76"/>
        <end position="254"/>
    </location>
</feature>
<sequence length="387" mass="42884">MTGILQLIRLQKTSSIFAKRQKNTSNTPPASLDCQMDTLPIVIQHDGDNDDTTISGSLLFEVTEDTVELHSLQAVLAVNVTYKKPFKKGCKDCKHQFTELKRCELIETTIALNKGTHTYPLSYRVPSYVPPSMDTSMVSVTYKFEATASIRRAGQPSTPEVITLNRLLPVTRSMPIPDTQTSSKRIYQAAGLEINCTYGTVINPTSKSKATLTLSGLRSSPGNGEEVHLWKVCSGTWILEEIVKASAPACPAHSTQDKGEGYREQQKRLILGDSTFFSGWTTDDDAGIMSMDFWFSIRKGLSHYAQDTGDLADTSVSHALVLELQMMKEVHPKGRPDLATRKGVGRILRSEHRVVLSDHARLSDQVVEEPLPRYDGLRGAPPVYEEQ</sequence>